<name>A0A8D1UZB2_PIG</name>
<organism evidence="1 2">
    <name type="scientific">Sus scrofa</name>
    <name type="common">Pig</name>
    <dbReference type="NCBI Taxonomy" id="9823"/>
    <lineage>
        <taxon>Eukaryota</taxon>
        <taxon>Metazoa</taxon>
        <taxon>Chordata</taxon>
        <taxon>Craniata</taxon>
        <taxon>Vertebrata</taxon>
        <taxon>Euteleostomi</taxon>
        <taxon>Mammalia</taxon>
        <taxon>Eutheria</taxon>
        <taxon>Laurasiatheria</taxon>
        <taxon>Artiodactyla</taxon>
        <taxon>Suina</taxon>
        <taxon>Suidae</taxon>
        <taxon>Sus</taxon>
    </lineage>
</organism>
<reference evidence="1" key="1">
    <citation type="submission" date="2025-08" db="UniProtKB">
        <authorList>
            <consortium name="Ensembl"/>
        </authorList>
    </citation>
    <scope>IDENTIFICATION</scope>
</reference>
<proteinExistence type="predicted"/>
<evidence type="ECO:0000313" key="2">
    <source>
        <dbReference type="Proteomes" id="UP000694723"/>
    </source>
</evidence>
<sequence length="88" mass="9894">MTGRHFELAGVLSFLRRGVLTGFPSFRHVVVRTSPNHRYTFTLRTHPSVVPGSIAFSLPQVMHIRIHSLLFSKVVAESIQLKKAVLTL</sequence>
<accession>A0A8D1UZB2</accession>
<dbReference type="SUPFAM" id="SSF50692">
    <property type="entry name" value="ADC-like"/>
    <property type="match status" value="1"/>
</dbReference>
<dbReference type="Ensembl" id="ENSSSCT00060039678.1">
    <property type="protein sequence ID" value="ENSSSCP00060016826.1"/>
    <property type="gene ID" value="ENSSSCG00060029354.1"/>
</dbReference>
<dbReference type="Proteomes" id="UP000694723">
    <property type="component" value="Unplaced"/>
</dbReference>
<evidence type="ECO:0000313" key="1">
    <source>
        <dbReference type="Ensembl" id="ENSSSCP00060016826.1"/>
    </source>
</evidence>
<dbReference type="AlphaFoldDB" id="A0A8D1UZB2"/>
<dbReference type="InterPro" id="IPR009010">
    <property type="entry name" value="Asp_de-COase-like_dom_sf"/>
</dbReference>
<protein>
    <submittedName>
        <fullName evidence="1">Uncharacterized protein</fullName>
    </submittedName>
</protein>
<dbReference type="Gene3D" id="2.40.40.20">
    <property type="match status" value="1"/>
</dbReference>